<gene>
    <name evidence="3" type="ORF">UY3_18361</name>
</gene>
<dbReference type="GO" id="GO:0000166">
    <property type="term" value="F:nucleotide binding"/>
    <property type="evidence" value="ECO:0007669"/>
    <property type="project" value="UniProtKB-KW"/>
</dbReference>
<dbReference type="InterPro" id="IPR024810">
    <property type="entry name" value="MAB21L/cGLR"/>
</dbReference>
<dbReference type="AlphaFoldDB" id="M7AJL7"/>
<dbReference type="PANTHER" id="PTHR10656:SF38">
    <property type="entry name" value="NUCLEOTIDYLTRANSFERASE MAB21L1-RELATED"/>
    <property type="match status" value="1"/>
</dbReference>
<dbReference type="PANTHER" id="PTHR10656">
    <property type="entry name" value="CELL FATE DETERMINING PROTEIN MAB21-RELATED"/>
    <property type="match status" value="1"/>
</dbReference>
<dbReference type="SMART" id="SM01265">
    <property type="entry name" value="Mab-21"/>
    <property type="match status" value="1"/>
</dbReference>
<evidence type="ECO:0000259" key="2">
    <source>
        <dbReference type="Pfam" id="PF20266"/>
    </source>
</evidence>
<dbReference type="STRING" id="8469.M7AJL7"/>
<accession>M7AJL7</accession>
<evidence type="ECO:0000256" key="1">
    <source>
        <dbReference type="ARBA" id="ARBA00022741"/>
    </source>
</evidence>
<keyword evidence="4" id="KW-1185">Reference proteome</keyword>
<reference evidence="4" key="1">
    <citation type="journal article" date="2013" name="Nat. Genet.">
        <title>The draft genomes of soft-shell turtle and green sea turtle yield insights into the development and evolution of the turtle-specific body plan.</title>
        <authorList>
            <person name="Wang Z."/>
            <person name="Pascual-Anaya J."/>
            <person name="Zadissa A."/>
            <person name="Li W."/>
            <person name="Niimura Y."/>
            <person name="Huang Z."/>
            <person name="Li C."/>
            <person name="White S."/>
            <person name="Xiong Z."/>
            <person name="Fang D."/>
            <person name="Wang B."/>
            <person name="Ming Y."/>
            <person name="Chen Y."/>
            <person name="Zheng Y."/>
            <person name="Kuraku S."/>
            <person name="Pignatelli M."/>
            <person name="Herrero J."/>
            <person name="Beal K."/>
            <person name="Nozawa M."/>
            <person name="Li Q."/>
            <person name="Wang J."/>
            <person name="Zhang H."/>
            <person name="Yu L."/>
            <person name="Shigenobu S."/>
            <person name="Wang J."/>
            <person name="Liu J."/>
            <person name="Flicek P."/>
            <person name="Searle S."/>
            <person name="Wang J."/>
            <person name="Kuratani S."/>
            <person name="Yin Y."/>
            <person name="Aken B."/>
            <person name="Zhang G."/>
            <person name="Irie N."/>
        </authorList>
    </citation>
    <scope>NUCLEOTIDE SEQUENCE [LARGE SCALE GENOMIC DNA]</scope>
</reference>
<evidence type="ECO:0000313" key="4">
    <source>
        <dbReference type="Proteomes" id="UP000031443"/>
    </source>
</evidence>
<organism evidence="3 4">
    <name type="scientific">Chelonia mydas</name>
    <name type="common">Green sea-turtle</name>
    <name type="synonym">Chelonia agassizi</name>
    <dbReference type="NCBI Taxonomy" id="8469"/>
    <lineage>
        <taxon>Eukaryota</taxon>
        <taxon>Metazoa</taxon>
        <taxon>Chordata</taxon>
        <taxon>Craniata</taxon>
        <taxon>Vertebrata</taxon>
        <taxon>Euteleostomi</taxon>
        <taxon>Archelosauria</taxon>
        <taxon>Testudinata</taxon>
        <taxon>Testudines</taxon>
        <taxon>Cryptodira</taxon>
        <taxon>Durocryptodira</taxon>
        <taxon>Americhelydia</taxon>
        <taxon>Chelonioidea</taxon>
        <taxon>Cheloniidae</taxon>
        <taxon>Chelonia</taxon>
    </lineage>
</organism>
<dbReference type="Gene3D" id="1.10.1410.40">
    <property type="match status" value="1"/>
</dbReference>
<protein>
    <submittedName>
        <fullName evidence="3">Protein mab-21-like 3</fullName>
    </submittedName>
</protein>
<dbReference type="Pfam" id="PF20266">
    <property type="entry name" value="Mab-21_C"/>
    <property type="match status" value="1"/>
</dbReference>
<dbReference type="Proteomes" id="UP000031443">
    <property type="component" value="Unassembled WGS sequence"/>
</dbReference>
<dbReference type="InterPro" id="IPR046906">
    <property type="entry name" value="Mab-21_HhH/H2TH-like"/>
</dbReference>
<evidence type="ECO:0000313" key="3">
    <source>
        <dbReference type="EMBL" id="EMP24579.1"/>
    </source>
</evidence>
<feature type="domain" description="Mab-21-like HhH/H2TH-like" evidence="2">
    <location>
        <begin position="260"/>
        <end position="354"/>
    </location>
</feature>
<name>M7AJL7_CHEMY</name>
<keyword evidence="1" id="KW-0547">Nucleotide-binding</keyword>
<sequence length="446" mass="52352">MEEEQAESRTVAQEFLNWFLRRHVYPEQREHRRRERECQRVQALVSRIMARVHQWNTLLFTGEAILVGSQAQDLHVRAESSSSDYDFLAPIQYNTNVILLGTLYSAPCTELHFLPSWLSLKSGVPVYRWENKLVVDYNKVTLRKILDEKNVDWGRKDLGLDLMEEDIKEINGRQKDLWRGGIDPFLVARKFHEFVENALAEGNVRLSDFAKCSAVQLSLEVDGQAVSIDLVPTIRNKVDMSMDWPRQDLRDIDLNGAGWRREALQLLKQINMDKWVPRYGKVLTSYHLKMVLFWASDLNPEPENWATVLDALGTLLKVLEFSLEKKQLPSYFLPSMNFFNWHRSEEENSLKNRVLEVLRLEVRLMRWRPGQYLQLSYDLAKPQGPGPFIQRERELDEFRRKHQKLFEEFKNLKEEKQPGQGAASIFFAQHRHLGSCLQLNILRQGF</sequence>
<proteinExistence type="predicted"/>
<dbReference type="EMBL" id="KB600212">
    <property type="protein sequence ID" value="EMP24579.1"/>
    <property type="molecule type" value="Genomic_DNA"/>
</dbReference>